<keyword evidence="2" id="KW-1185">Reference proteome</keyword>
<proteinExistence type="predicted"/>
<dbReference type="Proteomes" id="UP000593575">
    <property type="component" value="Unassembled WGS sequence"/>
</dbReference>
<dbReference type="EMBL" id="JABFAE010419857">
    <property type="protein sequence ID" value="MBA0846041.1"/>
    <property type="molecule type" value="Genomic_DNA"/>
</dbReference>
<gene>
    <name evidence="1" type="ORF">Goarm_005721</name>
</gene>
<name>A0A7J9KI49_9ROSI</name>
<protein>
    <submittedName>
        <fullName evidence="1">Uncharacterized protein</fullName>
    </submittedName>
</protein>
<dbReference type="AlphaFoldDB" id="A0A7J9KI49"/>
<organism evidence="1 2">
    <name type="scientific">Gossypium armourianum</name>
    <dbReference type="NCBI Taxonomy" id="34283"/>
    <lineage>
        <taxon>Eukaryota</taxon>
        <taxon>Viridiplantae</taxon>
        <taxon>Streptophyta</taxon>
        <taxon>Embryophyta</taxon>
        <taxon>Tracheophyta</taxon>
        <taxon>Spermatophyta</taxon>
        <taxon>Magnoliopsida</taxon>
        <taxon>eudicotyledons</taxon>
        <taxon>Gunneridae</taxon>
        <taxon>Pentapetalae</taxon>
        <taxon>rosids</taxon>
        <taxon>malvids</taxon>
        <taxon>Malvales</taxon>
        <taxon>Malvaceae</taxon>
        <taxon>Malvoideae</taxon>
        <taxon>Gossypium</taxon>
    </lineage>
</organism>
<evidence type="ECO:0000313" key="2">
    <source>
        <dbReference type="Proteomes" id="UP000593575"/>
    </source>
</evidence>
<evidence type="ECO:0000313" key="1">
    <source>
        <dbReference type="EMBL" id="MBA0846041.1"/>
    </source>
</evidence>
<comment type="caution">
    <text evidence="1">The sequence shown here is derived from an EMBL/GenBank/DDBJ whole genome shotgun (WGS) entry which is preliminary data.</text>
</comment>
<reference evidence="1 2" key="1">
    <citation type="journal article" date="2019" name="Genome Biol. Evol.">
        <title>Insights into the evolution of the New World diploid cottons (Gossypium, subgenus Houzingenia) based on genome sequencing.</title>
        <authorList>
            <person name="Grover C.E."/>
            <person name="Arick M.A. 2nd"/>
            <person name="Thrash A."/>
            <person name="Conover J.L."/>
            <person name="Sanders W.S."/>
            <person name="Peterson D.G."/>
            <person name="Frelichowski J.E."/>
            <person name="Scheffler J.A."/>
            <person name="Scheffler B.E."/>
            <person name="Wendel J.F."/>
        </authorList>
    </citation>
    <scope>NUCLEOTIDE SEQUENCE [LARGE SCALE GENOMIC DNA]</scope>
    <source>
        <strain evidence="1">6</strain>
        <tissue evidence="1">Leaf</tissue>
    </source>
</reference>
<accession>A0A7J9KI49</accession>
<sequence length="29" mass="3264">MASYLGELVALLIKKYLLNGQSWSPLKRA</sequence>